<dbReference type="EMBL" id="BMXR01000001">
    <property type="protein sequence ID" value="GGX38749.1"/>
    <property type="molecule type" value="Genomic_DNA"/>
</dbReference>
<dbReference type="RefSeq" id="WP_189606556.1">
    <property type="nucleotide sequence ID" value="NZ_BMXR01000001.1"/>
</dbReference>
<keyword evidence="1" id="KW-0472">Membrane</keyword>
<keyword evidence="3" id="KW-1185">Reference proteome</keyword>
<organism evidence="2 3">
    <name type="scientific">Saccharospirillum salsuginis</name>
    <dbReference type="NCBI Taxonomy" id="418750"/>
    <lineage>
        <taxon>Bacteria</taxon>
        <taxon>Pseudomonadati</taxon>
        <taxon>Pseudomonadota</taxon>
        <taxon>Gammaproteobacteria</taxon>
        <taxon>Oceanospirillales</taxon>
        <taxon>Saccharospirillaceae</taxon>
        <taxon>Saccharospirillum</taxon>
    </lineage>
</organism>
<accession>A0A918JZ45</accession>
<evidence type="ECO:0000313" key="2">
    <source>
        <dbReference type="EMBL" id="GGX38749.1"/>
    </source>
</evidence>
<keyword evidence="1" id="KW-0812">Transmembrane</keyword>
<name>A0A918JZ45_9GAMM</name>
<gene>
    <name evidence="2" type="primary">napE</name>
    <name evidence="2" type="ORF">GCM10007392_01210</name>
</gene>
<protein>
    <submittedName>
        <fullName evidence="2">Nitrate reductase NapE</fullName>
    </submittedName>
</protein>
<reference evidence="2" key="1">
    <citation type="journal article" date="2014" name="Int. J. Syst. Evol. Microbiol.">
        <title>Complete genome sequence of Corynebacterium casei LMG S-19264T (=DSM 44701T), isolated from a smear-ripened cheese.</title>
        <authorList>
            <consortium name="US DOE Joint Genome Institute (JGI-PGF)"/>
            <person name="Walter F."/>
            <person name="Albersmeier A."/>
            <person name="Kalinowski J."/>
            <person name="Ruckert C."/>
        </authorList>
    </citation>
    <scope>NUCLEOTIDE SEQUENCE</scope>
    <source>
        <strain evidence="2">KCTC 22169</strain>
    </source>
</reference>
<evidence type="ECO:0000256" key="1">
    <source>
        <dbReference type="SAM" id="Phobius"/>
    </source>
</evidence>
<dbReference type="Proteomes" id="UP000626148">
    <property type="component" value="Unassembled WGS sequence"/>
</dbReference>
<keyword evidence="1" id="KW-1133">Transmembrane helix</keyword>
<dbReference type="InterPro" id="IPR010649">
    <property type="entry name" value="NapE_TorE"/>
</dbReference>
<proteinExistence type="predicted"/>
<sequence length="57" mass="6313">MEDLNAVPSGERKKLETRLFIFLIVFLFPILAVMIVGGWGFLVWMSQILLGPPGPPG</sequence>
<feature type="transmembrane region" description="Helical" evidence="1">
    <location>
        <begin position="20"/>
        <end position="45"/>
    </location>
</feature>
<dbReference type="AlphaFoldDB" id="A0A918JZ45"/>
<reference evidence="2" key="2">
    <citation type="submission" date="2020-09" db="EMBL/GenBank/DDBJ databases">
        <authorList>
            <person name="Sun Q."/>
            <person name="Kim S."/>
        </authorList>
    </citation>
    <scope>NUCLEOTIDE SEQUENCE</scope>
    <source>
        <strain evidence="2">KCTC 22169</strain>
    </source>
</reference>
<comment type="caution">
    <text evidence="2">The sequence shown here is derived from an EMBL/GenBank/DDBJ whole genome shotgun (WGS) entry which is preliminary data.</text>
</comment>
<dbReference type="Pfam" id="PF06796">
    <property type="entry name" value="NapE"/>
    <property type="match status" value="1"/>
</dbReference>
<evidence type="ECO:0000313" key="3">
    <source>
        <dbReference type="Proteomes" id="UP000626148"/>
    </source>
</evidence>